<name>U1G1P5_ENDPU</name>
<accession>U1G1P5</accession>
<dbReference type="Gene3D" id="6.10.280.230">
    <property type="match status" value="1"/>
</dbReference>
<dbReference type="HOGENOM" id="CLU_039527_0_0_1"/>
<feature type="compositionally biased region" description="Basic and acidic residues" evidence="1">
    <location>
        <begin position="411"/>
        <end position="433"/>
    </location>
</feature>
<feature type="compositionally biased region" description="Low complexity" evidence="1">
    <location>
        <begin position="262"/>
        <end position="274"/>
    </location>
</feature>
<feature type="compositionally biased region" description="Polar residues" evidence="1">
    <location>
        <begin position="11"/>
        <end position="29"/>
    </location>
</feature>
<evidence type="ECO:0008006" key="4">
    <source>
        <dbReference type="Google" id="ProtNLM"/>
    </source>
</evidence>
<feature type="compositionally biased region" description="Polar residues" evidence="1">
    <location>
        <begin position="252"/>
        <end position="261"/>
    </location>
</feature>
<evidence type="ECO:0000313" key="2">
    <source>
        <dbReference type="EMBL" id="ERF71157.1"/>
    </source>
</evidence>
<feature type="region of interest" description="Disordered" evidence="1">
    <location>
        <begin position="1"/>
        <end position="46"/>
    </location>
</feature>
<dbReference type="OrthoDB" id="5407351at2759"/>
<organism evidence="2 3">
    <name type="scientific">Endocarpon pusillum (strain Z07020 / HMAS-L-300199)</name>
    <name type="common">Lichen-forming fungus</name>
    <dbReference type="NCBI Taxonomy" id="1263415"/>
    <lineage>
        <taxon>Eukaryota</taxon>
        <taxon>Fungi</taxon>
        <taxon>Dikarya</taxon>
        <taxon>Ascomycota</taxon>
        <taxon>Pezizomycotina</taxon>
        <taxon>Eurotiomycetes</taxon>
        <taxon>Chaetothyriomycetidae</taxon>
        <taxon>Verrucariales</taxon>
        <taxon>Verrucariaceae</taxon>
        <taxon>Endocarpon</taxon>
    </lineage>
</organism>
<feature type="region of interest" description="Disordered" evidence="1">
    <location>
        <begin position="408"/>
        <end position="440"/>
    </location>
</feature>
<evidence type="ECO:0000313" key="3">
    <source>
        <dbReference type="Proteomes" id="UP000019373"/>
    </source>
</evidence>
<feature type="compositionally biased region" description="Basic and acidic residues" evidence="1">
    <location>
        <begin position="355"/>
        <end position="370"/>
    </location>
</feature>
<proteinExistence type="predicted"/>
<reference evidence="3" key="1">
    <citation type="journal article" date="2014" name="BMC Genomics">
        <title>Genome characteristics reveal the impact of lichenization on lichen-forming fungus Endocarpon pusillum Hedwig (Verrucariales, Ascomycota).</title>
        <authorList>
            <person name="Wang Y.-Y."/>
            <person name="Liu B."/>
            <person name="Zhang X.-Y."/>
            <person name="Zhou Q.-M."/>
            <person name="Zhang T."/>
            <person name="Li H."/>
            <person name="Yu Y.-F."/>
            <person name="Zhang X.-L."/>
            <person name="Hao X.-Y."/>
            <person name="Wang M."/>
            <person name="Wang L."/>
            <person name="Wei J.-C."/>
        </authorList>
    </citation>
    <scope>NUCLEOTIDE SEQUENCE [LARGE SCALE GENOMIC DNA]</scope>
    <source>
        <strain evidence="3">Z07020 / HMAS-L-300199</strain>
    </source>
</reference>
<sequence length="523" mass="57958">MADALCGPANPLQSFKNHSQVDRSLQQDRTVGARHLPAQGFRTPDPRAGSLDAELAAFEAGSQQPLYHQQPLFASHLHSETSQSLPQPYQQKGHSAPRWAADFQNLYLGSAQGQPISQNQFRPEAPLMRPNVERAAGGWRDDFMRRQQQYSFSSLNGAQPMRSQMAGLGYMQSQPMSQYYFAQQQPGIYQELPSSSVEEVRQGAYPDIAHSAAFEAAFAQAEGAYVSKEKETQSDLSNSEVVAGVRLDPIFNNQSSDLNRSQPTTLEPPEQTPMPNFLEQEDLPMLIGSDSISYNDHEMTRSAEQNSRNADELARTAGRLLNSMAGETSPKFEQSQFLSLMRKIRDGQVVVRGDDFHEIDKSADTTRNEVSENAPPPSASASMNPPGEVQAGRRNDALADYQNQLLALQEQNERRDFRARGGNDEPIREETRSGEVWGSRSEEEIARAQEDVQALHPGGSGYPMPARAPRSPEMEDKHRYDHWASGGIGIEDDEGNEENHGLAGRFSKVTVRDEGDDARLNGV</sequence>
<dbReference type="Proteomes" id="UP000019373">
    <property type="component" value="Unassembled WGS sequence"/>
</dbReference>
<protein>
    <recommendedName>
        <fullName evidence="4">Peroxin 20</fullName>
    </recommendedName>
</protein>
<feature type="region of interest" description="Disordered" evidence="1">
    <location>
        <begin position="252"/>
        <end position="274"/>
    </location>
</feature>
<feature type="compositionally biased region" description="Basic and acidic residues" evidence="1">
    <location>
        <begin position="510"/>
        <end position="523"/>
    </location>
</feature>
<dbReference type="AlphaFoldDB" id="U1G1P5"/>
<dbReference type="RefSeq" id="XP_007803173.1">
    <property type="nucleotide sequence ID" value="XM_007804982.1"/>
</dbReference>
<evidence type="ECO:0000256" key="1">
    <source>
        <dbReference type="SAM" id="MobiDB-lite"/>
    </source>
</evidence>
<feature type="compositionally biased region" description="Basic and acidic residues" evidence="1">
    <location>
        <begin position="470"/>
        <end position="482"/>
    </location>
</feature>
<dbReference type="GeneID" id="19240933"/>
<gene>
    <name evidence="2" type="ORF">EPUS_05986</name>
</gene>
<dbReference type="EMBL" id="KE721233">
    <property type="protein sequence ID" value="ERF71157.1"/>
    <property type="molecule type" value="Genomic_DNA"/>
</dbReference>
<feature type="region of interest" description="Disordered" evidence="1">
    <location>
        <begin position="355"/>
        <end position="391"/>
    </location>
</feature>
<keyword evidence="3" id="KW-1185">Reference proteome</keyword>
<dbReference type="eggNOG" id="ENOG502S3XI">
    <property type="taxonomic scope" value="Eukaryota"/>
</dbReference>
<feature type="region of interest" description="Disordered" evidence="1">
    <location>
        <begin position="453"/>
        <end position="523"/>
    </location>
</feature>